<feature type="region of interest" description="Disordered" evidence="2">
    <location>
        <begin position="96"/>
        <end position="133"/>
    </location>
</feature>
<dbReference type="EMBL" id="JAOQKI010000009">
    <property type="protein sequence ID" value="MCU6717123.1"/>
    <property type="molecule type" value="Genomic_DNA"/>
</dbReference>
<comment type="caution">
    <text evidence="3">The sequence shown here is derived from an EMBL/GenBank/DDBJ whole genome shotgun (WGS) entry which is preliminary data.</text>
</comment>
<evidence type="ECO:0000256" key="2">
    <source>
        <dbReference type="SAM" id="MobiDB-lite"/>
    </source>
</evidence>
<reference evidence="3 4" key="1">
    <citation type="journal article" date="2021" name="ISME Commun">
        <title>Automated analysis of genomic sequences facilitates high-throughput and comprehensive description of bacteria.</title>
        <authorList>
            <person name="Hitch T.C.A."/>
        </authorList>
    </citation>
    <scope>NUCLEOTIDE SEQUENCE [LARGE SCALE GENOMIC DNA]</scope>
    <source>
        <strain evidence="3 4">Sanger_19</strain>
    </source>
</reference>
<organism evidence="3 4">
    <name type="scientific">Roseburia amylophila</name>
    <dbReference type="NCBI Taxonomy" id="2981794"/>
    <lineage>
        <taxon>Bacteria</taxon>
        <taxon>Bacillati</taxon>
        <taxon>Bacillota</taxon>
        <taxon>Clostridia</taxon>
        <taxon>Lachnospirales</taxon>
        <taxon>Lachnospiraceae</taxon>
        <taxon>Roseburia</taxon>
    </lineage>
</organism>
<keyword evidence="4" id="KW-1185">Reference proteome</keyword>
<evidence type="ECO:0000313" key="4">
    <source>
        <dbReference type="Proteomes" id="UP001209666"/>
    </source>
</evidence>
<protein>
    <submittedName>
        <fullName evidence="3">Stage III sporulation protein AG</fullName>
    </submittedName>
</protein>
<dbReference type="Proteomes" id="UP001209666">
    <property type="component" value="Unassembled WGS sequence"/>
</dbReference>
<name>A0ABT2SDJ1_9FIRM</name>
<evidence type="ECO:0000256" key="1">
    <source>
        <dbReference type="SAM" id="Coils"/>
    </source>
</evidence>
<proteinExistence type="predicted"/>
<feature type="compositionally biased region" description="Polar residues" evidence="2">
    <location>
        <begin position="113"/>
        <end position="129"/>
    </location>
</feature>
<gene>
    <name evidence="3" type="ORF">OCV43_07535</name>
</gene>
<accession>A0ABT2SDJ1</accession>
<dbReference type="RefSeq" id="WP_262623775.1">
    <property type="nucleotide sequence ID" value="NZ_JAOQKI010000009.1"/>
</dbReference>
<feature type="coiled-coil region" evidence="1">
    <location>
        <begin position="42"/>
        <end position="83"/>
    </location>
</feature>
<keyword evidence="1" id="KW-0175">Coiled coil</keyword>
<evidence type="ECO:0000313" key="3">
    <source>
        <dbReference type="EMBL" id="MCU6717123.1"/>
    </source>
</evidence>
<sequence>MKMQDFMQKIKEKKLKRSDWLILVLAGILILIIALPTDTKGKKQAEEAKENISKENNTMEASKDEIEQKLEDILEKIDGAGEVKVMITYQDSGTQVVEKDKNTSENSLEESDSTGGVRSTKEQQLQESTVYEEADAGNTPFVSKELLPKVEGILIVASGGDNQKVKQNISEAVLALFQVEAHRIKIVKMSGLEDSK</sequence>